<sequence length="105" mass="11476">MRAVLDGLTGLGSLEVFISDLPTKETIAALLRHADRAIEWIEKYGDKDGEGFVEYERLNEQGLINQGWKDSWDGINLADGHIAEPPIALNSPCPLQSRTGLVNSG</sequence>
<protein>
    <submittedName>
        <fullName evidence="1">Uncharacterized protein</fullName>
    </submittedName>
</protein>
<dbReference type="STRING" id="1077972.ARGLB_037_01520"/>
<dbReference type="InterPro" id="IPR008928">
    <property type="entry name" value="6-hairpin_glycosidase_sf"/>
</dbReference>
<dbReference type="Proteomes" id="UP000003828">
    <property type="component" value="Unassembled WGS sequence"/>
</dbReference>
<reference evidence="1 2" key="1">
    <citation type="submission" date="2011-12" db="EMBL/GenBank/DDBJ databases">
        <title>Whole genome shotgun sequence of Arthrobacter globiformis NBRC 12137.</title>
        <authorList>
            <person name="Miyazawa S."/>
            <person name="Hosoyama A."/>
            <person name="Tsuchikane K."/>
            <person name="Katsumata H."/>
            <person name="Yamazaki S."/>
            <person name="Fujita N."/>
        </authorList>
    </citation>
    <scope>NUCLEOTIDE SEQUENCE [LARGE SCALE GENOMIC DNA]</scope>
    <source>
        <strain evidence="1 2">NBRC 12137</strain>
    </source>
</reference>
<dbReference type="GO" id="GO:0005975">
    <property type="term" value="P:carbohydrate metabolic process"/>
    <property type="evidence" value="ECO:0007669"/>
    <property type="project" value="InterPro"/>
</dbReference>
<name>H0QK61_ARTG1</name>
<dbReference type="eggNOG" id="COG3408">
    <property type="taxonomic scope" value="Bacteria"/>
</dbReference>
<dbReference type="AlphaFoldDB" id="H0QK61"/>
<proteinExistence type="predicted"/>
<accession>H0QK61</accession>
<comment type="caution">
    <text evidence="1">The sequence shown here is derived from an EMBL/GenBank/DDBJ whole genome shotgun (WGS) entry which is preliminary data.</text>
</comment>
<evidence type="ECO:0000313" key="2">
    <source>
        <dbReference type="Proteomes" id="UP000003828"/>
    </source>
</evidence>
<evidence type="ECO:0000313" key="1">
    <source>
        <dbReference type="EMBL" id="GAB13301.1"/>
    </source>
</evidence>
<dbReference type="SUPFAM" id="SSF48208">
    <property type="entry name" value="Six-hairpin glycosidases"/>
    <property type="match status" value="1"/>
</dbReference>
<dbReference type="EMBL" id="BAEG01000037">
    <property type="protein sequence ID" value="GAB13301.1"/>
    <property type="molecule type" value="Genomic_DNA"/>
</dbReference>
<organism evidence="1 2">
    <name type="scientific">Arthrobacter globiformis (strain ATCC 8010 / DSM 20124 / JCM 1332 / NBRC 12137 / NCIMB 8907 / NRRL B-2979 / 168)</name>
    <dbReference type="NCBI Taxonomy" id="1077972"/>
    <lineage>
        <taxon>Bacteria</taxon>
        <taxon>Bacillati</taxon>
        <taxon>Actinomycetota</taxon>
        <taxon>Actinomycetes</taxon>
        <taxon>Micrococcales</taxon>
        <taxon>Micrococcaceae</taxon>
        <taxon>Arthrobacter</taxon>
    </lineage>
</organism>
<keyword evidence="2" id="KW-1185">Reference proteome</keyword>
<gene>
    <name evidence="1" type="ORF">ARGLB_037_01520</name>
</gene>